<evidence type="ECO:0000256" key="1">
    <source>
        <dbReference type="ARBA" id="ARBA00022485"/>
    </source>
</evidence>
<dbReference type="GO" id="GO:0046872">
    <property type="term" value="F:metal ion binding"/>
    <property type="evidence" value="ECO:0007669"/>
    <property type="project" value="UniProtKB-KW"/>
</dbReference>
<keyword evidence="2" id="KW-0479">Metal-binding</keyword>
<evidence type="ECO:0000259" key="5">
    <source>
        <dbReference type="PROSITE" id="PS51379"/>
    </source>
</evidence>
<dbReference type="InterPro" id="IPR017896">
    <property type="entry name" value="4Fe4S_Fe-S-bd"/>
</dbReference>
<proteinExistence type="predicted"/>
<dbReference type="InterPro" id="IPR050572">
    <property type="entry name" value="Fe-S_Ferredoxin"/>
</dbReference>
<gene>
    <name evidence="6" type="ORF">S06H3_29498</name>
</gene>
<keyword evidence="1" id="KW-0004">4Fe-4S</keyword>
<reference evidence="6" key="1">
    <citation type="journal article" date="2014" name="Front. Microbiol.">
        <title>High frequency of phylogenetically diverse reductive dehalogenase-homologous genes in deep subseafloor sedimentary metagenomes.</title>
        <authorList>
            <person name="Kawai M."/>
            <person name="Futagami T."/>
            <person name="Toyoda A."/>
            <person name="Takaki Y."/>
            <person name="Nishi S."/>
            <person name="Hori S."/>
            <person name="Arai W."/>
            <person name="Tsubouchi T."/>
            <person name="Morono Y."/>
            <person name="Uchiyama I."/>
            <person name="Ito T."/>
            <person name="Fujiyama A."/>
            <person name="Inagaki F."/>
            <person name="Takami H."/>
        </authorList>
    </citation>
    <scope>NUCLEOTIDE SEQUENCE</scope>
    <source>
        <strain evidence="6">Expedition CK06-06</strain>
    </source>
</reference>
<dbReference type="PROSITE" id="PS51379">
    <property type="entry name" value="4FE4S_FER_2"/>
    <property type="match status" value="2"/>
</dbReference>
<dbReference type="EMBL" id="BARV01017284">
    <property type="protein sequence ID" value="GAI21578.1"/>
    <property type="molecule type" value="Genomic_DNA"/>
</dbReference>
<evidence type="ECO:0000256" key="3">
    <source>
        <dbReference type="ARBA" id="ARBA00023004"/>
    </source>
</evidence>
<sequence length="107" mass="11791">MRALTEASNAALSAYQLLAQEKITVETEKVMVDPDKCRFCLTCIRACPHHAIQEVRVNHEKMVAQIVDLACQGCGICAAVCPAKAIKSKDWSDEQILAELELLGEYV</sequence>
<dbReference type="PANTHER" id="PTHR43687">
    <property type="entry name" value="ADENYLYLSULFATE REDUCTASE, BETA SUBUNIT"/>
    <property type="match status" value="1"/>
</dbReference>
<feature type="domain" description="4Fe-4S ferredoxin-type" evidence="5">
    <location>
        <begin position="28"/>
        <end position="57"/>
    </location>
</feature>
<dbReference type="AlphaFoldDB" id="X1LR74"/>
<name>X1LR74_9ZZZZ</name>
<dbReference type="Gene3D" id="3.30.70.20">
    <property type="match status" value="2"/>
</dbReference>
<keyword evidence="4" id="KW-0411">Iron-sulfur</keyword>
<dbReference type="Pfam" id="PF14697">
    <property type="entry name" value="Fer4_21"/>
    <property type="match status" value="1"/>
</dbReference>
<organism evidence="6">
    <name type="scientific">marine sediment metagenome</name>
    <dbReference type="NCBI Taxonomy" id="412755"/>
    <lineage>
        <taxon>unclassified sequences</taxon>
        <taxon>metagenomes</taxon>
        <taxon>ecological metagenomes</taxon>
    </lineage>
</organism>
<feature type="domain" description="4Fe-4S ferredoxin-type" evidence="5">
    <location>
        <begin position="62"/>
        <end position="91"/>
    </location>
</feature>
<evidence type="ECO:0000256" key="2">
    <source>
        <dbReference type="ARBA" id="ARBA00022723"/>
    </source>
</evidence>
<evidence type="ECO:0000256" key="4">
    <source>
        <dbReference type="ARBA" id="ARBA00023014"/>
    </source>
</evidence>
<protein>
    <recommendedName>
        <fullName evidence="5">4Fe-4S ferredoxin-type domain-containing protein</fullName>
    </recommendedName>
</protein>
<dbReference type="SUPFAM" id="SSF54862">
    <property type="entry name" value="4Fe-4S ferredoxins"/>
    <property type="match status" value="1"/>
</dbReference>
<accession>X1LR74</accession>
<dbReference type="InterPro" id="IPR017900">
    <property type="entry name" value="4Fe4S_Fe_S_CS"/>
</dbReference>
<dbReference type="PANTHER" id="PTHR43687:SF1">
    <property type="entry name" value="FERREDOXIN III"/>
    <property type="match status" value="1"/>
</dbReference>
<dbReference type="PROSITE" id="PS00198">
    <property type="entry name" value="4FE4S_FER_1"/>
    <property type="match status" value="2"/>
</dbReference>
<dbReference type="GO" id="GO:0051539">
    <property type="term" value="F:4 iron, 4 sulfur cluster binding"/>
    <property type="evidence" value="ECO:0007669"/>
    <property type="project" value="UniProtKB-KW"/>
</dbReference>
<evidence type="ECO:0000313" key="6">
    <source>
        <dbReference type="EMBL" id="GAI21578.1"/>
    </source>
</evidence>
<keyword evidence="3" id="KW-0408">Iron</keyword>
<comment type="caution">
    <text evidence="6">The sequence shown here is derived from an EMBL/GenBank/DDBJ whole genome shotgun (WGS) entry which is preliminary data.</text>
</comment>